<dbReference type="Proteomes" id="UP000315947">
    <property type="component" value="Chromosome"/>
</dbReference>
<evidence type="ECO:0000313" key="2">
    <source>
        <dbReference type="Proteomes" id="UP000315947"/>
    </source>
</evidence>
<evidence type="ECO:0000313" key="1">
    <source>
        <dbReference type="EMBL" id="QDO81991.1"/>
    </source>
</evidence>
<dbReference type="EMBL" id="CP041614">
    <property type="protein sequence ID" value="QDO81991.1"/>
    <property type="molecule type" value="Genomic_DNA"/>
</dbReference>
<keyword evidence="2" id="KW-1185">Reference proteome</keyword>
<name>A0ABX5WT35_9GAMM</name>
<accession>A0ABX5WT35</accession>
<sequence length="357" mass="39417">MITKSPKFLFVPVSSPEGIGEYMRSIIIATAICEKWPEAEVEFILNKHTLYAADCPFPAHLLDDTPTKRVKEVNDIASKFKPDLVLFDASGRKSQLKHAFDLGAKVVFISQHKRKRSRGMKLSRARVTHRHWVVQPEFVLGDISWIERKKLQLINKPEPIFIGPVFSQPNAEKQHEILSRYQLCEGEFVVFNSGSGGHILSGKLAADIFAAAAAKSYQEIGLKSVMVYGPNYPNEMQQVEGVIAIKQVENTEFINLVNASRFAVLSGGDTLLQAIAINKPTLAIAVSKDQPPRIKACSELGLIHGCDSDVDSILNGIQSMQRPQLVAGLLRNMKASPSFNGLAICLNEISDLLEGKL</sequence>
<organism evidence="1 2">
    <name type="scientific">Shewanella psychropiezotolerans</name>
    <dbReference type="NCBI Taxonomy" id="2593655"/>
    <lineage>
        <taxon>Bacteria</taxon>
        <taxon>Pseudomonadati</taxon>
        <taxon>Pseudomonadota</taxon>
        <taxon>Gammaproteobacteria</taxon>
        <taxon>Alteromonadales</taxon>
        <taxon>Shewanellaceae</taxon>
        <taxon>Shewanella</taxon>
    </lineage>
</organism>
<protein>
    <submittedName>
        <fullName evidence="1">Uncharacterized protein</fullName>
    </submittedName>
</protein>
<dbReference type="SUPFAM" id="SSF53756">
    <property type="entry name" value="UDP-Glycosyltransferase/glycogen phosphorylase"/>
    <property type="match status" value="1"/>
</dbReference>
<proteinExistence type="predicted"/>
<reference evidence="1 2" key="1">
    <citation type="submission" date="2019-07" db="EMBL/GenBank/DDBJ databases">
        <title>Shewanella sp. YLB-06 whole genomic sequence.</title>
        <authorList>
            <person name="Yu L."/>
        </authorList>
    </citation>
    <scope>NUCLEOTIDE SEQUENCE [LARGE SCALE GENOMIC DNA]</scope>
    <source>
        <strain evidence="1 2">YLB-06</strain>
    </source>
</reference>
<gene>
    <name evidence="1" type="ORF">FM037_00585</name>
</gene>